<dbReference type="KEGG" id="eru:Erum6980"/>
<reference evidence="2 3" key="1">
    <citation type="journal article" date="2006" name="J. Bacteriol.">
        <title>Comparative genomic analysis of three strains of Ehrlichia ruminantium reveals an active process of genome size plasticity.</title>
        <authorList>
            <person name="Frutos R."/>
            <person name="Viari A."/>
            <person name="Ferraz C."/>
            <person name="Morgat A."/>
            <person name="Eychenie S."/>
            <person name="Kandassami Y."/>
            <person name="Chantal I."/>
            <person name="Bensaid A."/>
            <person name="Coissac E."/>
            <person name="Vachiery N."/>
            <person name="Demaille J."/>
            <person name="Martinez D."/>
        </authorList>
    </citation>
    <scope>NUCLEOTIDE SEQUENCE [LARGE SCALE GENOMIC DNA]</scope>
    <source>
        <strain evidence="2 3">Welgevonden</strain>
    </source>
</reference>
<dbReference type="Proteomes" id="UP000001021">
    <property type="component" value="Chromosome"/>
</dbReference>
<dbReference type="PANTHER" id="PTHR43574">
    <property type="entry name" value="EPIMERASE-RELATED"/>
    <property type="match status" value="1"/>
</dbReference>
<dbReference type="SUPFAM" id="SSF51735">
    <property type="entry name" value="NAD(P)-binding Rossmann-fold domains"/>
    <property type="match status" value="1"/>
</dbReference>
<evidence type="ECO:0000313" key="3">
    <source>
        <dbReference type="Proteomes" id="UP000001021"/>
    </source>
</evidence>
<dbReference type="HOGENOM" id="CLU_007383_11_3_5"/>
<evidence type="ECO:0008006" key="4">
    <source>
        <dbReference type="Google" id="ProtNLM"/>
    </source>
</evidence>
<dbReference type="eggNOG" id="COG0451">
    <property type="taxonomic scope" value="Bacteria"/>
</dbReference>
<evidence type="ECO:0000256" key="1">
    <source>
        <dbReference type="ARBA" id="ARBA00023027"/>
    </source>
</evidence>
<dbReference type="CDD" id="cd05266">
    <property type="entry name" value="SDR_a4"/>
    <property type="match status" value="1"/>
</dbReference>
<dbReference type="KEGG" id="erw:ERWE_CDS_07330"/>
<keyword evidence="3" id="KW-1185">Reference proteome</keyword>
<dbReference type="InterPro" id="IPR036291">
    <property type="entry name" value="NAD(P)-bd_dom_sf"/>
</dbReference>
<proteinExistence type="predicted"/>
<accession>A0A0H3M6K2</accession>
<protein>
    <recommendedName>
        <fullName evidence="4">NAD(P)-dependent oxidoreductase</fullName>
    </recommendedName>
</protein>
<name>A0A0H3M6K2_EHRRW</name>
<dbReference type="Gene3D" id="3.40.50.720">
    <property type="entry name" value="NAD(P)-binding Rossmann-like Domain"/>
    <property type="match status" value="1"/>
</dbReference>
<dbReference type="AlphaFoldDB" id="A0A0H3M6K2"/>
<evidence type="ECO:0000313" key="2">
    <source>
        <dbReference type="EMBL" id="CAI27227.1"/>
    </source>
</evidence>
<sequence>MINPIRHYTVMHLFCFGYGYTASFLAQKLLPLKWKVSGTSFHKKKTQDKNVNILDYNFPLPESIFSDVTHVLISIPPEGDNILEKYHLLLKNIHWLGYLSATNVYGNHNGNWVNETSITNPSTSSGIHRLNKEKLWLNSNLPTHIFRLSGIYGPHRNVLRNLIQNNVRYIISDIMFSRIHVDDIANILFTSIHQPNPNSIYNCSDDLPDSYLNVIKYGAQLLNIDPPKPVTFEDLPDSMKRFYTENKLVSNLKIKHELDVSLKYPTYIQGLQSLINTEKF</sequence>
<gene>
    <name evidence="2" type="ordered locus">ERWE_CDS_07330</name>
</gene>
<dbReference type="EMBL" id="CR925678">
    <property type="protein sequence ID" value="CAI27227.1"/>
    <property type="molecule type" value="Genomic_DNA"/>
</dbReference>
<keyword evidence="1" id="KW-0520">NAD</keyword>
<organism evidence="2 3">
    <name type="scientific">Ehrlichia ruminantium (strain Welgevonden)</name>
    <dbReference type="NCBI Taxonomy" id="254945"/>
    <lineage>
        <taxon>Bacteria</taxon>
        <taxon>Pseudomonadati</taxon>
        <taxon>Pseudomonadota</taxon>
        <taxon>Alphaproteobacteria</taxon>
        <taxon>Rickettsiales</taxon>
        <taxon>Anaplasmataceae</taxon>
        <taxon>Ehrlichia</taxon>
    </lineage>
</organism>